<evidence type="ECO:0000256" key="7">
    <source>
        <dbReference type="ARBA" id="ARBA00022989"/>
    </source>
</evidence>
<evidence type="ECO:0000256" key="6">
    <source>
        <dbReference type="ARBA" id="ARBA00022801"/>
    </source>
</evidence>
<dbReference type="AlphaFoldDB" id="A0A2S3WZ33"/>
<evidence type="ECO:0000256" key="9">
    <source>
        <dbReference type="RuleBase" id="RU004181"/>
    </source>
</evidence>
<dbReference type="RefSeq" id="WP_103469654.1">
    <property type="nucleotide sequence ID" value="NZ_MING01000051.1"/>
</dbReference>
<proteinExistence type="inferred from homology"/>
<evidence type="ECO:0000256" key="8">
    <source>
        <dbReference type="ARBA" id="ARBA00023136"/>
    </source>
</evidence>
<dbReference type="PANTHER" id="PTHR33695:SF1">
    <property type="entry name" value="LIPOPROTEIN SIGNAL PEPTIDASE"/>
    <property type="match status" value="1"/>
</dbReference>
<evidence type="ECO:0000256" key="2">
    <source>
        <dbReference type="ARBA" id="ARBA00022475"/>
    </source>
</evidence>
<keyword evidence="2" id="KW-1003">Cell membrane</keyword>
<reference evidence="12 13" key="1">
    <citation type="submission" date="2016-08" db="EMBL/GenBank/DDBJ databases">
        <authorList>
            <person name="Seilhamer J.J."/>
        </authorList>
    </citation>
    <scope>NUCLEOTIDE SEQUENCE [LARGE SCALE GENOMIC DNA]</scope>
    <source>
        <strain evidence="12 13">KH-18-2</strain>
    </source>
</reference>
<keyword evidence="5" id="KW-0064">Aspartyl protease</keyword>
<name>A0A2S3WZ33_PSEPU</name>
<evidence type="ECO:0000256" key="3">
    <source>
        <dbReference type="ARBA" id="ARBA00022670"/>
    </source>
</evidence>
<evidence type="ECO:0000256" key="1">
    <source>
        <dbReference type="ARBA" id="ARBA00006139"/>
    </source>
</evidence>
<dbReference type="GO" id="GO:0016020">
    <property type="term" value="C:membrane"/>
    <property type="evidence" value="ECO:0007669"/>
    <property type="project" value="InterPro"/>
</dbReference>
<comment type="similarity">
    <text evidence="1 9">Belongs to the peptidase A8 family.</text>
</comment>
<sequence>MLIIGKKLSPYALLSISGLLAASDQAVKWLVQQSMAYGEYVSVTPFFNWVHLWNTGAAFSLFANGGCWQRYFFIGIAVVVSIFLIKLILENRHKGEAIAYSLILGGAMGNLID</sequence>
<keyword evidence="4 10" id="KW-0812">Transmembrane</keyword>
<reference evidence="12 13" key="2">
    <citation type="submission" date="2018-03" db="EMBL/GenBank/DDBJ databases">
        <title>Draft genome of Pseudomonas putida strain KH-18-2.</title>
        <authorList>
            <person name="Yoshizawa S."/>
            <person name="Khan N.H."/>
            <person name="Nishimura M."/>
            <person name="Chiura H.X."/>
            <person name="Ogura Y."/>
            <person name="Hayashi T."/>
            <person name="Kogure K."/>
        </authorList>
    </citation>
    <scope>NUCLEOTIDE SEQUENCE [LARGE SCALE GENOMIC DNA]</scope>
    <source>
        <strain evidence="12 13">KH-18-2</strain>
    </source>
</reference>
<keyword evidence="11" id="KW-0732">Signal</keyword>
<protein>
    <submittedName>
        <fullName evidence="12">Signal peptidase II</fullName>
    </submittedName>
</protein>
<dbReference type="GO" id="GO:0004190">
    <property type="term" value="F:aspartic-type endopeptidase activity"/>
    <property type="evidence" value="ECO:0007669"/>
    <property type="project" value="UniProtKB-KW"/>
</dbReference>
<dbReference type="Proteomes" id="UP000237378">
    <property type="component" value="Unassembled WGS sequence"/>
</dbReference>
<dbReference type="EMBL" id="MING01000051">
    <property type="protein sequence ID" value="POG06678.1"/>
    <property type="molecule type" value="Genomic_DNA"/>
</dbReference>
<evidence type="ECO:0000313" key="13">
    <source>
        <dbReference type="Proteomes" id="UP000237378"/>
    </source>
</evidence>
<evidence type="ECO:0000256" key="11">
    <source>
        <dbReference type="SAM" id="SignalP"/>
    </source>
</evidence>
<dbReference type="Pfam" id="PF01252">
    <property type="entry name" value="Peptidase_A8"/>
    <property type="match status" value="1"/>
</dbReference>
<feature type="chain" id="PRO_5015664004" evidence="11">
    <location>
        <begin position="22"/>
        <end position="113"/>
    </location>
</feature>
<dbReference type="GO" id="GO:0006508">
    <property type="term" value="P:proteolysis"/>
    <property type="evidence" value="ECO:0007669"/>
    <property type="project" value="UniProtKB-KW"/>
</dbReference>
<evidence type="ECO:0000256" key="10">
    <source>
        <dbReference type="SAM" id="Phobius"/>
    </source>
</evidence>
<keyword evidence="8 10" id="KW-0472">Membrane</keyword>
<keyword evidence="6" id="KW-0378">Hydrolase</keyword>
<organism evidence="12 13">
    <name type="scientific">Pseudomonas putida</name>
    <name type="common">Arthrobacter siderocapsulatus</name>
    <dbReference type="NCBI Taxonomy" id="303"/>
    <lineage>
        <taxon>Bacteria</taxon>
        <taxon>Pseudomonadati</taxon>
        <taxon>Pseudomonadota</taxon>
        <taxon>Gammaproteobacteria</taxon>
        <taxon>Pseudomonadales</taxon>
        <taxon>Pseudomonadaceae</taxon>
        <taxon>Pseudomonas</taxon>
    </lineage>
</organism>
<feature type="signal peptide" evidence="11">
    <location>
        <begin position="1"/>
        <end position="21"/>
    </location>
</feature>
<keyword evidence="3" id="KW-0645">Protease</keyword>
<evidence type="ECO:0000256" key="4">
    <source>
        <dbReference type="ARBA" id="ARBA00022692"/>
    </source>
</evidence>
<evidence type="ECO:0000256" key="5">
    <source>
        <dbReference type="ARBA" id="ARBA00022750"/>
    </source>
</evidence>
<evidence type="ECO:0000313" key="12">
    <source>
        <dbReference type="EMBL" id="POG06678.1"/>
    </source>
</evidence>
<keyword evidence="7 10" id="KW-1133">Transmembrane helix</keyword>
<gene>
    <name evidence="12" type="ORF">BGP82_30080</name>
</gene>
<dbReference type="InterPro" id="IPR001872">
    <property type="entry name" value="Peptidase_A8"/>
</dbReference>
<dbReference type="NCBIfam" id="TIGR00077">
    <property type="entry name" value="lspA"/>
    <property type="match status" value="1"/>
</dbReference>
<accession>A0A2S3WZ33</accession>
<dbReference type="PRINTS" id="PR00781">
    <property type="entry name" value="LIPOSIGPTASE"/>
</dbReference>
<comment type="caution">
    <text evidence="12">The sequence shown here is derived from an EMBL/GenBank/DDBJ whole genome shotgun (WGS) entry which is preliminary data.</text>
</comment>
<feature type="transmembrane region" description="Helical" evidence="10">
    <location>
        <begin position="71"/>
        <end position="89"/>
    </location>
</feature>
<feature type="non-terminal residue" evidence="12">
    <location>
        <position position="113"/>
    </location>
</feature>
<dbReference type="PANTHER" id="PTHR33695">
    <property type="entry name" value="LIPOPROTEIN SIGNAL PEPTIDASE"/>
    <property type="match status" value="1"/>
</dbReference>